<dbReference type="eggNOG" id="ENOG502S1P5">
    <property type="taxonomic scope" value="Eukaryota"/>
</dbReference>
<proteinExistence type="predicted"/>
<accession>A0A260ZBE8</accession>
<keyword evidence="2" id="KW-1185">Reference proteome</keyword>
<gene>
    <name evidence="1" type="ORF">FL82_09827</name>
</gene>
<protein>
    <submittedName>
        <fullName evidence="1">Uncharacterized protein</fullName>
    </submittedName>
</protein>
<dbReference type="InterPro" id="IPR007237">
    <property type="entry name" value="CD20-like"/>
</dbReference>
<dbReference type="EMBL" id="NMWX01000196">
    <property type="protein sequence ID" value="OZF82794.1"/>
    <property type="molecule type" value="Genomic_DNA"/>
</dbReference>
<organism evidence="1 2">
    <name type="scientific">Caenorhabditis remanei</name>
    <name type="common">Caenorhabditis vulgaris</name>
    <dbReference type="NCBI Taxonomy" id="31234"/>
    <lineage>
        <taxon>Eukaryota</taxon>
        <taxon>Metazoa</taxon>
        <taxon>Ecdysozoa</taxon>
        <taxon>Nematoda</taxon>
        <taxon>Chromadorea</taxon>
        <taxon>Rhabditida</taxon>
        <taxon>Rhabditina</taxon>
        <taxon>Rhabditomorpha</taxon>
        <taxon>Rhabditoidea</taxon>
        <taxon>Rhabditidae</taxon>
        <taxon>Peloderinae</taxon>
        <taxon>Caenorhabditis</taxon>
    </lineage>
</organism>
<dbReference type="Proteomes" id="UP000216624">
    <property type="component" value="Unassembled WGS sequence"/>
</dbReference>
<dbReference type="Pfam" id="PF04103">
    <property type="entry name" value="CD20"/>
    <property type="match status" value="1"/>
</dbReference>
<feature type="non-terminal residue" evidence="1">
    <location>
        <position position="1"/>
    </location>
</feature>
<sequence length="263" mass="28936">MGKDYKYGGGYRPYGYAPAPAAPSMEITINQNQGSSASSLSRYGNASASSLPRRSAPPSAPPPPPPEYCVPDQPGFNPMWFDRFPRRENRGMFRLCLVELMLAGSVVILGGGIWCYRDTSDYCPYYSAIWTSAIYIINAIVGSAAAKMGSINLYMGHLTLSLVSVMMCLISGGLSARNWALVGTYHHPRIDRDEAFCLLGTHDTSRISYIFSHMDKYDFAKCLWQLKVGVAVNSVQFVVAAIEVFLNILSAILCMKRTCTSCF</sequence>
<evidence type="ECO:0000313" key="1">
    <source>
        <dbReference type="EMBL" id="OZF82794.1"/>
    </source>
</evidence>
<reference evidence="1" key="1">
    <citation type="submission" date="2017-08" db="EMBL/GenBank/DDBJ databases">
        <authorList>
            <person name="de Groot N.N."/>
        </authorList>
    </citation>
    <scope>NUCLEOTIDE SEQUENCE [LARGE SCALE GENOMIC DNA]</scope>
    <source>
        <strain evidence="1">PX439</strain>
    </source>
</reference>
<dbReference type="HOGENOM" id="CLU_093268_0_0_1"/>
<evidence type="ECO:0000313" key="2">
    <source>
        <dbReference type="Proteomes" id="UP000216624"/>
    </source>
</evidence>
<name>A0A260ZBE8_CAERE</name>
<comment type="caution">
    <text evidence="1">The sequence shown here is derived from an EMBL/GenBank/DDBJ whole genome shotgun (WGS) entry which is preliminary data.</text>
</comment>
<dbReference type="OMA" id="WCYRDTS"/>
<dbReference type="GO" id="GO:0016020">
    <property type="term" value="C:membrane"/>
    <property type="evidence" value="ECO:0007669"/>
    <property type="project" value="UniProtKB-SubCell"/>
</dbReference>
<dbReference type="OrthoDB" id="5868512at2759"/>